<proteinExistence type="inferred from homology"/>
<dbReference type="EC" id="1.1.1.133" evidence="3 6"/>
<dbReference type="GO" id="GO:0008831">
    <property type="term" value="F:dTDP-4-dehydrorhamnose reductase activity"/>
    <property type="evidence" value="ECO:0007669"/>
    <property type="project" value="UniProtKB-EC"/>
</dbReference>
<evidence type="ECO:0000259" key="7">
    <source>
        <dbReference type="Pfam" id="PF04321"/>
    </source>
</evidence>
<keyword evidence="6" id="KW-0521">NADP</keyword>
<dbReference type="PANTHER" id="PTHR10491">
    <property type="entry name" value="DTDP-4-DEHYDRORHAMNOSE REDUCTASE"/>
    <property type="match status" value="1"/>
</dbReference>
<dbReference type="EMBL" id="KY710686">
    <property type="protein sequence ID" value="AXY99339.1"/>
    <property type="molecule type" value="Genomic_DNA"/>
</dbReference>
<dbReference type="UniPathway" id="UPA00124"/>
<comment type="function">
    <text evidence="6">Catalyzes the reduction of dTDP-6-deoxy-L-lyxo-4-hexulose to yield dTDP-L-rhamnose.</text>
</comment>
<reference evidence="8" key="1">
    <citation type="journal article" date="2017" name="PLoS ONE">
        <title>Genetic diversity of the O antigens of Proteus species and the development of a suspension array for molecular serotyping.</title>
        <authorList>
            <person name="Yu X."/>
            <person name="Torzewska A."/>
            <person name="Zhang X."/>
            <person name="Yin Z."/>
            <person name="Drzewiecka D."/>
            <person name="Cao H."/>
            <person name="Liu B."/>
            <person name="Knirel Y.A."/>
            <person name="Rozalski A."/>
            <person name="Wang L."/>
        </authorList>
    </citation>
    <scope>NUCLEOTIDE SEQUENCE</scope>
    <source>
        <strain evidence="8">2-Prk5/57</strain>
    </source>
</reference>
<evidence type="ECO:0000256" key="3">
    <source>
        <dbReference type="ARBA" id="ARBA00012929"/>
    </source>
</evidence>
<accession>A0A385JLY1</accession>
<organism evidence="8">
    <name type="scientific">Proteus vulgaris</name>
    <dbReference type="NCBI Taxonomy" id="585"/>
    <lineage>
        <taxon>Bacteria</taxon>
        <taxon>Pseudomonadati</taxon>
        <taxon>Pseudomonadota</taxon>
        <taxon>Gammaproteobacteria</taxon>
        <taxon>Enterobacterales</taxon>
        <taxon>Morganellaceae</taxon>
        <taxon>Proteus</taxon>
    </lineage>
</organism>
<evidence type="ECO:0000256" key="2">
    <source>
        <dbReference type="ARBA" id="ARBA00010944"/>
    </source>
</evidence>
<keyword evidence="6" id="KW-0560">Oxidoreductase</keyword>
<dbReference type="GO" id="GO:0009243">
    <property type="term" value="P:O antigen biosynthetic process"/>
    <property type="evidence" value="ECO:0007669"/>
    <property type="project" value="UniProtKB-UniPathway"/>
</dbReference>
<dbReference type="PANTHER" id="PTHR10491:SF4">
    <property type="entry name" value="METHIONINE ADENOSYLTRANSFERASE 2 SUBUNIT BETA"/>
    <property type="match status" value="1"/>
</dbReference>
<evidence type="ECO:0000313" key="8">
    <source>
        <dbReference type="EMBL" id="AXY99339.1"/>
    </source>
</evidence>
<dbReference type="InterPro" id="IPR036291">
    <property type="entry name" value="NAD(P)-bd_dom_sf"/>
</dbReference>
<name>A0A385JLY1_PROVU</name>
<dbReference type="CDD" id="cd05254">
    <property type="entry name" value="dTDP_HR_like_SDR_e"/>
    <property type="match status" value="1"/>
</dbReference>
<feature type="domain" description="RmlD-like substrate binding" evidence="7">
    <location>
        <begin position="3"/>
        <end position="231"/>
    </location>
</feature>
<comment type="similarity">
    <text evidence="2 6">Belongs to the dTDP-4-dehydrorhamnose reductase family.</text>
</comment>
<comment type="cofactor">
    <cofactor evidence="6">
        <name>Mg(2+)</name>
        <dbReference type="ChEBI" id="CHEBI:18420"/>
    </cofactor>
    <text evidence="6">Binds 1 Mg(2+) ion per monomer.</text>
</comment>
<dbReference type="AlphaFoldDB" id="A0A385JLY1"/>
<dbReference type="GO" id="GO:0019305">
    <property type="term" value="P:dTDP-rhamnose biosynthetic process"/>
    <property type="evidence" value="ECO:0007669"/>
    <property type="project" value="UniProtKB-UniPathway"/>
</dbReference>
<comment type="pathway">
    <text evidence="1 6">Carbohydrate biosynthesis; dTDP-L-rhamnose biosynthesis.</text>
</comment>
<dbReference type="InterPro" id="IPR029903">
    <property type="entry name" value="RmlD-like-bd"/>
</dbReference>
<evidence type="ECO:0000256" key="4">
    <source>
        <dbReference type="ARBA" id="ARBA00017099"/>
    </source>
</evidence>
<evidence type="ECO:0000256" key="1">
    <source>
        <dbReference type="ARBA" id="ARBA00004781"/>
    </source>
</evidence>
<sequence length="291" mass="33222">MLNIYILGASGMLGYSIFTNLSEYKGFNVFGTVRNIRKKENYFSKFKNKIIGNIDISDLSSLEILFQKNKPDIVINCIGLIKQHSISNQYIQAIKVNALLPHELAHICDNYQAKLIHFSTDCVFDGKSGNYQQTDIPTATDLYGRTKHLGEVTYGKHLTLRTSIIGHELSSSVSLVDWFLNQKDQVNGYTKAIFSGFPTCYIAKLLAEKIIPNKNLNGLYHLSSEPIDKYTLLSNIAAIYHKNIIINPSDELVIDRSLNSTPLRNELDFNSPSWNELIKYMYEDYNKRYKK</sequence>
<dbReference type="Pfam" id="PF04321">
    <property type="entry name" value="RmlD_sub_bind"/>
    <property type="match status" value="1"/>
</dbReference>
<dbReference type="SUPFAM" id="SSF51735">
    <property type="entry name" value="NAD(P)-binding Rossmann-fold domains"/>
    <property type="match status" value="1"/>
</dbReference>
<dbReference type="GO" id="GO:0005829">
    <property type="term" value="C:cytosol"/>
    <property type="evidence" value="ECO:0007669"/>
    <property type="project" value="TreeGrafter"/>
</dbReference>
<dbReference type="InterPro" id="IPR005913">
    <property type="entry name" value="dTDP_dehydrorham_reduct"/>
</dbReference>
<protein>
    <recommendedName>
        <fullName evidence="4 6">dTDP-4-dehydrorhamnose reductase</fullName>
        <ecNumber evidence="3 6">1.1.1.133</ecNumber>
    </recommendedName>
</protein>
<evidence type="ECO:0000256" key="5">
    <source>
        <dbReference type="ARBA" id="ARBA00048200"/>
    </source>
</evidence>
<comment type="catalytic activity">
    <reaction evidence="5 6">
        <text>dTDP-beta-L-rhamnose + NADP(+) = dTDP-4-dehydro-beta-L-rhamnose + NADPH + H(+)</text>
        <dbReference type="Rhea" id="RHEA:21796"/>
        <dbReference type="ChEBI" id="CHEBI:15378"/>
        <dbReference type="ChEBI" id="CHEBI:57510"/>
        <dbReference type="ChEBI" id="CHEBI:57783"/>
        <dbReference type="ChEBI" id="CHEBI:58349"/>
        <dbReference type="ChEBI" id="CHEBI:62830"/>
        <dbReference type="EC" id="1.1.1.133"/>
    </reaction>
</comment>
<dbReference type="Gene3D" id="3.40.50.720">
    <property type="entry name" value="NAD(P)-binding Rossmann-like Domain"/>
    <property type="match status" value="1"/>
</dbReference>
<dbReference type="UniPathway" id="UPA00281"/>
<evidence type="ECO:0000256" key="6">
    <source>
        <dbReference type="RuleBase" id="RU364082"/>
    </source>
</evidence>